<evidence type="ECO:0000256" key="3">
    <source>
        <dbReference type="ARBA" id="ARBA00022679"/>
    </source>
</evidence>
<evidence type="ECO:0000256" key="4">
    <source>
        <dbReference type="ARBA" id="ARBA00023052"/>
    </source>
</evidence>
<evidence type="ECO:0000256" key="2">
    <source>
        <dbReference type="ARBA" id="ARBA00007131"/>
    </source>
</evidence>
<dbReference type="InterPro" id="IPR009014">
    <property type="entry name" value="Transketo_C/PFOR_II"/>
</dbReference>
<sequence>MVSNIKQQKNNWRSTRDGFGEAMLELGKKNKEVVVVSADLAESTRVQPFAKKYHERFIEVGVAEQNMLGVATGLALEGKIPFATSFGVFSPGRNWDQLRVSICYSRANVKIIASHTGLSVGPDGASHQALEDIAITRCLPNLVVLAPADFNETKMATLAAAKHQGPVYLRFARQASPIFTVTKQTFIIGRAKILIPGKDITIIGIGPLLYEAILAARELAKKGIRAEIINSSSIKPLDAKTILASVKKTGRAITLEDHQIHGGLGSAVAELLSQSLPRPLKIMGVSDQFGQSGQAEELWEKHQLTHPYIIQHALKLLKK</sequence>
<comment type="cofactor">
    <cofactor evidence="1">
        <name>thiamine diphosphate</name>
        <dbReference type="ChEBI" id="CHEBI:58937"/>
    </cofactor>
</comment>
<keyword evidence="3" id="KW-0808">Transferase</keyword>
<accession>A0A1G2BZR5</accession>
<dbReference type="Proteomes" id="UP000177626">
    <property type="component" value="Unassembled WGS sequence"/>
</dbReference>
<evidence type="ECO:0000259" key="5">
    <source>
        <dbReference type="SMART" id="SM00861"/>
    </source>
</evidence>
<dbReference type="PANTHER" id="PTHR43825">
    <property type="entry name" value="PYRUVATE DEHYDROGENASE E1 COMPONENT"/>
    <property type="match status" value="1"/>
</dbReference>
<dbReference type="SUPFAM" id="SSF52518">
    <property type="entry name" value="Thiamin diphosphate-binding fold (THDP-binding)"/>
    <property type="match status" value="1"/>
</dbReference>
<proteinExistence type="inferred from homology"/>
<dbReference type="InterPro" id="IPR005475">
    <property type="entry name" value="Transketolase-like_Pyr-bd"/>
</dbReference>
<dbReference type="EMBL" id="MHKQ01000016">
    <property type="protein sequence ID" value="OGY93820.1"/>
    <property type="molecule type" value="Genomic_DNA"/>
</dbReference>
<evidence type="ECO:0000256" key="1">
    <source>
        <dbReference type="ARBA" id="ARBA00001964"/>
    </source>
</evidence>
<organism evidence="6 7">
    <name type="scientific">Candidatus Komeilibacteria bacterium RIFOXYC1_FULL_37_11</name>
    <dbReference type="NCBI Taxonomy" id="1798555"/>
    <lineage>
        <taxon>Bacteria</taxon>
        <taxon>Candidatus Komeiliibacteriota</taxon>
    </lineage>
</organism>
<comment type="caution">
    <text evidence="6">The sequence shown here is derived from an EMBL/GenBank/DDBJ whole genome shotgun (WGS) entry which is preliminary data.</text>
</comment>
<dbReference type="InterPro" id="IPR020826">
    <property type="entry name" value="Transketolase_BS"/>
</dbReference>
<dbReference type="Gene3D" id="3.40.50.970">
    <property type="match status" value="1"/>
</dbReference>
<dbReference type="InterPro" id="IPR051157">
    <property type="entry name" value="PDH/Transketolase"/>
</dbReference>
<dbReference type="PROSITE" id="PS00802">
    <property type="entry name" value="TRANSKETOLASE_2"/>
    <property type="match status" value="1"/>
</dbReference>
<reference evidence="6 7" key="1">
    <citation type="journal article" date="2016" name="Nat. Commun.">
        <title>Thousands of microbial genomes shed light on interconnected biogeochemical processes in an aquifer system.</title>
        <authorList>
            <person name="Anantharaman K."/>
            <person name="Brown C.T."/>
            <person name="Hug L.A."/>
            <person name="Sharon I."/>
            <person name="Castelle C.J."/>
            <person name="Probst A.J."/>
            <person name="Thomas B.C."/>
            <person name="Singh A."/>
            <person name="Wilkins M.J."/>
            <person name="Karaoz U."/>
            <person name="Brodie E.L."/>
            <person name="Williams K.H."/>
            <person name="Hubbard S.S."/>
            <person name="Banfield J.F."/>
        </authorList>
    </citation>
    <scope>NUCLEOTIDE SEQUENCE [LARGE SCALE GENOMIC DNA]</scope>
</reference>
<name>A0A1G2BZR5_9BACT</name>
<evidence type="ECO:0000313" key="7">
    <source>
        <dbReference type="Proteomes" id="UP000177626"/>
    </source>
</evidence>
<dbReference type="PANTHER" id="PTHR43825:SF1">
    <property type="entry name" value="TRANSKETOLASE-LIKE PYRIMIDINE-BINDING DOMAIN-CONTAINING PROTEIN"/>
    <property type="match status" value="1"/>
</dbReference>
<dbReference type="Gene3D" id="3.40.50.920">
    <property type="match status" value="1"/>
</dbReference>
<dbReference type="Pfam" id="PF02779">
    <property type="entry name" value="Transket_pyr"/>
    <property type="match status" value="1"/>
</dbReference>
<protein>
    <submittedName>
        <fullName evidence="6">Transketolase</fullName>
    </submittedName>
</protein>
<dbReference type="GO" id="GO:0016740">
    <property type="term" value="F:transferase activity"/>
    <property type="evidence" value="ECO:0007669"/>
    <property type="project" value="UniProtKB-KW"/>
</dbReference>
<dbReference type="CDD" id="cd07033">
    <property type="entry name" value="TPP_PYR_DXS_TK_like"/>
    <property type="match status" value="1"/>
</dbReference>
<dbReference type="SMART" id="SM00861">
    <property type="entry name" value="Transket_pyr"/>
    <property type="match status" value="1"/>
</dbReference>
<dbReference type="Pfam" id="PF02780">
    <property type="entry name" value="Transketolase_C"/>
    <property type="match status" value="1"/>
</dbReference>
<feature type="domain" description="Transketolase-like pyrimidine-binding" evidence="5">
    <location>
        <begin position="13"/>
        <end position="178"/>
    </location>
</feature>
<dbReference type="AlphaFoldDB" id="A0A1G2BZR5"/>
<gene>
    <name evidence="6" type="ORF">A2406_00465</name>
</gene>
<dbReference type="FunFam" id="3.40.50.970:FF:000129">
    <property type="entry name" value="Transketolase"/>
    <property type="match status" value="1"/>
</dbReference>
<dbReference type="InterPro" id="IPR029061">
    <property type="entry name" value="THDP-binding"/>
</dbReference>
<dbReference type="InterPro" id="IPR033248">
    <property type="entry name" value="Transketolase_C"/>
</dbReference>
<dbReference type="SUPFAM" id="SSF52922">
    <property type="entry name" value="TK C-terminal domain-like"/>
    <property type="match status" value="1"/>
</dbReference>
<comment type="similarity">
    <text evidence="2">Belongs to the transketolase family.</text>
</comment>
<evidence type="ECO:0000313" key="6">
    <source>
        <dbReference type="EMBL" id="OGY93820.1"/>
    </source>
</evidence>
<keyword evidence="4" id="KW-0786">Thiamine pyrophosphate</keyword>